<dbReference type="InterPro" id="IPR036163">
    <property type="entry name" value="HMA_dom_sf"/>
</dbReference>
<keyword evidence="11 23" id="KW-0547">Nucleotide-binding</keyword>
<comment type="subcellular location">
    <subcellularLocation>
        <location evidence="1">Cell membrane</location>
        <topology evidence="1">Multi-pass membrane protein</topology>
    </subcellularLocation>
</comment>
<feature type="transmembrane region" description="Helical" evidence="23">
    <location>
        <begin position="425"/>
        <end position="444"/>
    </location>
</feature>
<dbReference type="PANTHER" id="PTHR43520">
    <property type="entry name" value="ATP7, ISOFORM B"/>
    <property type="match status" value="1"/>
</dbReference>
<keyword evidence="6 23" id="KW-1003">Cell membrane</keyword>
<organism evidence="25 26">
    <name type="scientific">Photobacterium swingsii</name>
    <dbReference type="NCBI Taxonomy" id="680026"/>
    <lineage>
        <taxon>Bacteria</taxon>
        <taxon>Pseudomonadati</taxon>
        <taxon>Pseudomonadota</taxon>
        <taxon>Gammaproteobacteria</taxon>
        <taxon>Vibrionales</taxon>
        <taxon>Vibrionaceae</taxon>
        <taxon>Photobacterium</taxon>
    </lineage>
</organism>
<keyword evidence="17" id="KW-0186">Copper</keyword>
<feature type="transmembrane region" description="Helical" evidence="23">
    <location>
        <begin position="953"/>
        <end position="974"/>
    </location>
</feature>
<dbReference type="InterPro" id="IPR027256">
    <property type="entry name" value="P-typ_ATPase_IB"/>
</dbReference>
<dbReference type="Gene3D" id="3.40.50.1000">
    <property type="entry name" value="HAD superfamily/HAD-like"/>
    <property type="match status" value="1"/>
</dbReference>
<evidence type="ECO:0000313" key="26">
    <source>
        <dbReference type="Proteomes" id="UP000240481"/>
    </source>
</evidence>
<dbReference type="EMBL" id="PYLZ01000001">
    <property type="protein sequence ID" value="PSW26502.1"/>
    <property type="molecule type" value="Genomic_DNA"/>
</dbReference>
<keyword evidence="5" id="KW-0813">Transport</keyword>
<dbReference type="InterPro" id="IPR017969">
    <property type="entry name" value="Heavy-metal-associated_CS"/>
</dbReference>
<comment type="catalytic activity">
    <reaction evidence="22">
        <text>Cu(+)(in) + ATP + H2O = Cu(+)(out) + ADP + phosphate + H(+)</text>
        <dbReference type="Rhea" id="RHEA:25792"/>
        <dbReference type="ChEBI" id="CHEBI:15377"/>
        <dbReference type="ChEBI" id="CHEBI:15378"/>
        <dbReference type="ChEBI" id="CHEBI:30616"/>
        <dbReference type="ChEBI" id="CHEBI:43474"/>
        <dbReference type="ChEBI" id="CHEBI:49552"/>
        <dbReference type="ChEBI" id="CHEBI:456216"/>
        <dbReference type="EC" id="7.2.2.8"/>
    </reaction>
</comment>
<evidence type="ECO:0000256" key="15">
    <source>
        <dbReference type="ARBA" id="ARBA00022967"/>
    </source>
</evidence>
<evidence type="ECO:0000256" key="1">
    <source>
        <dbReference type="ARBA" id="ARBA00004651"/>
    </source>
</evidence>
<proteinExistence type="inferred from homology"/>
<dbReference type="Pfam" id="PF00122">
    <property type="entry name" value="E1-E2_ATPase"/>
    <property type="match status" value="1"/>
</dbReference>
<evidence type="ECO:0000256" key="5">
    <source>
        <dbReference type="ARBA" id="ARBA00022448"/>
    </source>
</evidence>
<evidence type="ECO:0000259" key="24">
    <source>
        <dbReference type="PROSITE" id="PS50846"/>
    </source>
</evidence>
<dbReference type="NCBIfam" id="TIGR01511">
    <property type="entry name" value="ATPase-IB1_Cu"/>
    <property type="match status" value="1"/>
</dbReference>
<keyword evidence="18" id="KW-0406">Ion transport</keyword>
<dbReference type="InterPro" id="IPR001757">
    <property type="entry name" value="P_typ_ATPase"/>
</dbReference>
<keyword evidence="8 23" id="KW-0812">Transmembrane</keyword>
<dbReference type="CDD" id="cd02094">
    <property type="entry name" value="P-type_ATPase_Cu-like"/>
    <property type="match status" value="1"/>
</dbReference>
<keyword evidence="14" id="KW-0460">Magnesium</keyword>
<gene>
    <name evidence="25" type="ORF">C9I94_00480</name>
</gene>
<dbReference type="CDD" id="cd00371">
    <property type="entry name" value="HMA"/>
    <property type="match status" value="3"/>
</dbReference>
<evidence type="ECO:0000256" key="16">
    <source>
        <dbReference type="ARBA" id="ARBA00022989"/>
    </source>
</evidence>
<feature type="transmembrane region" description="Helical" evidence="23">
    <location>
        <begin position="606"/>
        <end position="629"/>
    </location>
</feature>
<keyword evidence="15" id="KW-1278">Translocase</keyword>
<comment type="caution">
    <text evidence="25">The sequence shown here is derived from an EMBL/GenBank/DDBJ whole genome shotgun (WGS) entry which is preliminary data.</text>
</comment>
<evidence type="ECO:0000256" key="19">
    <source>
        <dbReference type="ARBA" id="ARBA00023136"/>
    </source>
</evidence>
<keyword evidence="13 23" id="KW-0067">ATP-binding</keyword>
<keyword evidence="10" id="KW-0677">Repeat</keyword>
<dbReference type="GO" id="GO:0005886">
    <property type="term" value="C:plasma membrane"/>
    <property type="evidence" value="ECO:0007669"/>
    <property type="project" value="UniProtKB-SubCell"/>
</dbReference>
<dbReference type="Gene3D" id="3.30.70.100">
    <property type="match status" value="3"/>
</dbReference>
<dbReference type="FunFam" id="2.70.150.10:FF:000020">
    <property type="entry name" value="Copper-exporting P-type ATPase A"/>
    <property type="match status" value="1"/>
</dbReference>
<keyword evidence="19 23" id="KW-0472">Membrane</keyword>
<dbReference type="PROSITE" id="PS01229">
    <property type="entry name" value="COF_2"/>
    <property type="match status" value="1"/>
</dbReference>
<dbReference type="InterPro" id="IPR023298">
    <property type="entry name" value="ATPase_P-typ_TM_dom_sf"/>
</dbReference>
<evidence type="ECO:0000256" key="10">
    <source>
        <dbReference type="ARBA" id="ARBA00022737"/>
    </source>
</evidence>
<evidence type="ECO:0000313" key="25">
    <source>
        <dbReference type="EMBL" id="PSW26502.1"/>
    </source>
</evidence>
<evidence type="ECO:0000256" key="11">
    <source>
        <dbReference type="ARBA" id="ARBA00022741"/>
    </source>
</evidence>
<keyword evidence="16 23" id="KW-1133">Transmembrane helix</keyword>
<dbReference type="GO" id="GO:0060003">
    <property type="term" value="P:copper ion export"/>
    <property type="evidence" value="ECO:0007669"/>
    <property type="project" value="UniProtKB-ARBA"/>
</dbReference>
<feature type="transmembrane region" description="Helical" evidence="23">
    <location>
        <begin position="928"/>
        <end position="947"/>
    </location>
</feature>
<keyword evidence="7" id="KW-0597">Phosphoprotein</keyword>
<dbReference type="NCBIfam" id="TIGR01525">
    <property type="entry name" value="ATPase-IB_hvy"/>
    <property type="match status" value="1"/>
</dbReference>
<feature type="transmembrane region" description="Helical" evidence="23">
    <location>
        <begin position="358"/>
        <end position="376"/>
    </location>
</feature>
<feature type="transmembrane region" description="Helical" evidence="23">
    <location>
        <begin position="578"/>
        <end position="600"/>
    </location>
</feature>
<dbReference type="Gene3D" id="3.40.1110.10">
    <property type="entry name" value="Calcium-transporting ATPase, cytoplasmic domain N"/>
    <property type="match status" value="1"/>
</dbReference>
<evidence type="ECO:0000256" key="17">
    <source>
        <dbReference type="ARBA" id="ARBA00023008"/>
    </source>
</evidence>
<dbReference type="InterPro" id="IPR036412">
    <property type="entry name" value="HAD-like_sf"/>
</dbReference>
<dbReference type="GO" id="GO:0016887">
    <property type="term" value="F:ATP hydrolysis activity"/>
    <property type="evidence" value="ECO:0007669"/>
    <property type="project" value="InterPro"/>
</dbReference>
<dbReference type="SFLD" id="SFLDS00003">
    <property type="entry name" value="Haloacid_Dehalogenase"/>
    <property type="match status" value="1"/>
</dbReference>
<evidence type="ECO:0000256" key="8">
    <source>
        <dbReference type="ARBA" id="ARBA00022692"/>
    </source>
</evidence>
<evidence type="ECO:0000256" key="14">
    <source>
        <dbReference type="ARBA" id="ARBA00022842"/>
    </source>
</evidence>
<evidence type="ECO:0000256" key="18">
    <source>
        <dbReference type="ARBA" id="ARBA00023065"/>
    </source>
</evidence>
<dbReference type="InterPro" id="IPR018303">
    <property type="entry name" value="ATPase_P-typ_P_site"/>
</dbReference>
<dbReference type="STRING" id="680026.AB733_16135"/>
<dbReference type="SUPFAM" id="SSF81653">
    <property type="entry name" value="Calcium ATPase, transduction domain A"/>
    <property type="match status" value="1"/>
</dbReference>
<feature type="transmembrane region" description="Helical" evidence="23">
    <location>
        <begin position="397"/>
        <end position="419"/>
    </location>
</feature>
<sequence>MAEFHLPLSQVRCMNCANKIKAALTALPNTTADVDTKKAKVSTEEPLRAIFSVIEDLGYGVGQQHSLPLAGLSCGRCVAKVQQAFDQHPLVSKATVTKHQLDISGLISTQEISEIVTVLGYRVEQQPTITLALSGLSCGKCVAKVEKALGEQADISQFSVTKNSAVISSALTTTTLIEIIEQLGFQATIASPEFSDTTANTDTEISASTEQTNAETNQKQHQADIGTRTATQVEDLANQQTTQFLLTGMTCASCVSSVEKAILSVAGVLTANINLAERTALVSGTAADVDIITAVIEAGYGAEVSEDEHSRRQRQQEQQTTSYKTHIRNAIIALSIGVPLMAWGVFGGSMMIDSTASQMGWGFIGVIALVLLVTTGRHFYVNAYKAFLHHRASMDTLVALGTGAAWVYSTLVVIAPDWFPPQARHVYYEASAMILGLITLGHALEAKARTRTSQAIERLIDLQPQTAIIVRNGEEIEVELDQVQKGMLVRLRPGAKVPVDGVVEQGDSYIDESMLTGEPLAVNKQSGDTIHAGTINQNGSLLFKAEQIGNDTMLARIIQLVRQAQSSKPALAKLADSISAIFVPAVMIIATVTAMAWYYFGPQPSAVYMLVTATTVLIIACPCALGLATPMSVTVGIGRAAEYGVLIRDAEAMQVAANIDTVVLDKTGTITEGKPRVTETISYSDYSKQTLLSLAASLELHSEHPLAKAFVQEAQAQSLTLDDNAQFKAIPGLGVVGNLSSPATKTHYELLLGNAALLEQHGISTEMAQADNLKLAQTGATVVFFAVNQKLAGVFAVSDPLRADSAAAISRLQAMKLNVVMLTGDTEVTAEAIAKQAGIDRVIAGVLPDGKAQLITDLQQQGQRIAMVGDGINDAPALAQAEVGLAMGSGSDVAIESAQFTLMRHSLHGVADALQLSQATLNNMKQNLFGAFIYNSLGIPIAAGLLFPFTGTLLSPVVAGAAMALSSITVVSNANRLRLFTPNKKES</sequence>
<evidence type="ECO:0000256" key="21">
    <source>
        <dbReference type="ARBA" id="ARBA00033239"/>
    </source>
</evidence>
<evidence type="ECO:0000256" key="20">
    <source>
        <dbReference type="ARBA" id="ARBA00029719"/>
    </source>
</evidence>
<dbReference type="RefSeq" id="WP_048899699.1">
    <property type="nucleotide sequence ID" value="NZ_AP024852.1"/>
</dbReference>
<evidence type="ECO:0000256" key="23">
    <source>
        <dbReference type="RuleBase" id="RU362081"/>
    </source>
</evidence>
<dbReference type="Gene3D" id="2.70.150.10">
    <property type="entry name" value="Calcium-transporting ATPase, cytoplasmic transduction domain A"/>
    <property type="match status" value="1"/>
</dbReference>
<dbReference type="PROSITE" id="PS00154">
    <property type="entry name" value="ATPASE_E1_E2"/>
    <property type="match status" value="1"/>
</dbReference>
<evidence type="ECO:0000256" key="3">
    <source>
        <dbReference type="ARBA" id="ARBA00012517"/>
    </source>
</evidence>
<dbReference type="SUPFAM" id="SSF55008">
    <property type="entry name" value="HMA, heavy metal-associated domain"/>
    <property type="match status" value="4"/>
</dbReference>
<dbReference type="GO" id="GO:0043682">
    <property type="term" value="F:P-type divalent copper transporter activity"/>
    <property type="evidence" value="ECO:0007669"/>
    <property type="project" value="TreeGrafter"/>
</dbReference>
<dbReference type="InterPro" id="IPR023299">
    <property type="entry name" value="ATPase_P-typ_cyto_dom_N"/>
</dbReference>
<dbReference type="InterPro" id="IPR008250">
    <property type="entry name" value="ATPase_P-typ_transduc_dom_A_sf"/>
</dbReference>
<dbReference type="Proteomes" id="UP000240481">
    <property type="component" value="Unassembled WGS sequence"/>
</dbReference>
<dbReference type="OrthoDB" id="9814270at2"/>
<dbReference type="InterPro" id="IPR006121">
    <property type="entry name" value="HMA_dom"/>
</dbReference>
<protein>
    <recommendedName>
        <fullName evidence="4">Copper-exporting P-type ATPase</fullName>
        <ecNumber evidence="3">7.2.2.8</ecNumber>
    </recommendedName>
    <alternativeName>
        <fullName evidence="20">Copper-exporting P-type ATPase A</fullName>
    </alternativeName>
    <alternativeName>
        <fullName evidence="21">Cu(+)-exporting ATPase</fullName>
    </alternativeName>
</protein>
<keyword evidence="12" id="KW-0187">Copper transport</keyword>
<dbReference type="Pfam" id="PF00702">
    <property type="entry name" value="Hydrolase"/>
    <property type="match status" value="1"/>
</dbReference>
<evidence type="ECO:0000256" key="2">
    <source>
        <dbReference type="ARBA" id="ARBA00006024"/>
    </source>
</evidence>
<feature type="domain" description="HMA" evidence="24">
    <location>
        <begin position="240"/>
        <end position="303"/>
    </location>
</feature>
<dbReference type="SUPFAM" id="SSF56784">
    <property type="entry name" value="HAD-like"/>
    <property type="match status" value="1"/>
</dbReference>
<keyword evidence="26" id="KW-1185">Reference proteome</keyword>
<evidence type="ECO:0000256" key="4">
    <source>
        <dbReference type="ARBA" id="ARBA00015102"/>
    </source>
</evidence>
<reference evidence="25 26" key="1">
    <citation type="submission" date="2018-01" db="EMBL/GenBank/DDBJ databases">
        <title>Whole genome sequencing of Histamine producing bacteria.</title>
        <authorList>
            <person name="Butler K."/>
        </authorList>
    </citation>
    <scope>NUCLEOTIDE SEQUENCE [LARGE SCALE GENOMIC DNA]</scope>
    <source>
        <strain evidence="25 26">DSM 24669</strain>
    </source>
</reference>
<evidence type="ECO:0000256" key="22">
    <source>
        <dbReference type="ARBA" id="ARBA00049289"/>
    </source>
</evidence>
<dbReference type="GO" id="GO:0055070">
    <property type="term" value="P:copper ion homeostasis"/>
    <property type="evidence" value="ECO:0007669"/>
    <property type="project" value="TreeGrafter"/>
</dbReference>
<name>A0A0J8VAK2_9GAMM</name>
<keyword evidence="9 23" id="KW-0479">Metal-binding</keyword>
<evidence type="ECO:0000256" key="6">
    <source>
        <dbReference type="ARBA" id="ARBA00022475"/>
    </source>
</evidence>
<dbReference type="PRINTS" id="PR00119">
    <property type="entry name" value="CATATPASE"/>
</dbReference>
<evidence type="ECO:0000256" key="9">
    <source>
        <dbReference type="ARBA" id="ARBA00022723"/>
    </source>
</evidence>
<dbReference type="GO" id="GO:0005507">
    <property type="term" value="F:copper ion binding"/>
    <property type="evidence" value="ECO:0007669"/>
    <property type="project" value="TreeGrafter"/>
</dbReference>
<dbReference type="SUPFAM" id="SSF81665">
    <property type="entry name" value="Calcium ATPase, transmembrane domain M"/>
    <property type="match status" value="1"/>
</dbReference>
<dbReference type="GO" id="GO:0005524">
    <property type="term" value="F:ATP binding"/>
    <property type="evidence" value="ECO:0007669"/>
    <property type="project" value="UniProtKB-UniRule"/>
</dbReference>
<dbReference type="InterPro" id="IPR059000">
    <property type="entry name" value="ATPase_P-type_domA"/>
</dbReference>
<dbReference type="PROSITE" id="PS50846">
    <property type="entry name" value="HMA_2"/>
    <property type="match status" value="2"/>
</dbReference>
<dbReference type="InterPro" id="IPR044492">
    <property type="entry name" value="P_typ_ATPase_HD_dom"/>
</dbReference>
<evidence type="ECO:0000256" key="13">
    <source>
        <dbReference type="ARBA" id="ARBA00022840"/>
    </source>
</evidence>
<dbReference type="InterPro" id="IPR023214">
    <property type="entry name" value="HAD_sf"/>
</dbReference>
<dbReference type="PRINTS" id="PR00942">
    <property type="entry name" value="CUATPASEI"/>
</dbReference>
<dbReference type="AlphaFoldDB" id="A0A0J8VAK2"/>
<dbReference type="NCBIfam" id="TIGR01494">
    <property type="entry name" value="ATPase_P-type"/>
    <property type="match status" value="1"/>
</dbReference>
<accession>A0A0J8VAK2</accession>
<evidence type="ECO:0000256" key="12">
    <source>
        <dbReference type="ARBA" id="ARBA00022796"/>
    </source>
</evidence>
<feature type="domain" description="HMA" evidence="24">
    <location>
        <begin position="127"/>
        <end position="188"/>
    </location>
</feature>
<evidence type="ECO:0000256" key="7">
    <source>
        <dbReference type="ARBA" id="ARBA00022553"/>
    </source>
</evidence>
<dbReference type="Pfam" id="PF00403">
    <property type="entry name" value="HMA"/>
    <property type="match status" value="2"/>
</dbReference>
<dbReference type="EC" id="7.2.2.8" evidence="3"/>
<dbReference type="SFLD" id="SFLDF00027">
    <property type="entry name" value="p-type_atpase"/>
    <property type="match status" value="1"/>
</dbReference>
<dbReference type="PROSITE" id="PS01047">
    <property type="entry name" value="HMA_1"/>
    <property type="match status" value="1"/>
</dbReference>
<feature type="transmembrane region" description="Helical" evidence="23">
    <location>
        <begin position="330"/>
        <end position="352"/>
    </location>
</feature>
<dbReference type="SUPFAM" id="SSF81660">
    <property type="entry name" value="Metal cation-transporting ATPase, ATP-binding domain N"/>
    <property type="match status" value="1"/>
</dbReference>
<comment type="similarity">
    <text evidence="2 23">Belongs to the cation transport ATPase (P-type) (TC 3.A.3) family. Type IB subfamily.</text>
</comment>
<dbReference type="PANTHER" id="PTHR43520:SF6">
    <property type="entry name" value="COPPER-EXPORTING P-TYPE ATPASE"/>
    <property type="match status" value="1"/>
</dbReference>
<dbReference type="GO" id="GO:0140581">
    <property type="term" value="F:P-type monovalent copper transporter activity"/>
    <property type="evidence" value="ECO:0007669"/>
    <property type="project" value="UniProtKB-EC"/>
</dbReference>
<dbReference type="SFLD" id="SFLDG00002">
    <property type="entry name" value="C1.7:_P-type_atpase_like"/>
    <property type="match status" value="1"/>
</dbReference>